<feature type="coiled-coil region" evidence="1">
    <location>
        <begin position="134"/>
        <end position="161"/>
    </location>
</feature>
<keyword evidence="1" id="KW-0175">Coiled coil</keyword>
<dbReference type="GO" id="GO:0055085">
    <property type="term" value="P:transmembrane transport"/>
    <property type="evidence" value="ECO:0007669"/>
    <property type="project" value="InterPro"/>
</dbReference>
<feature type="transmembrane region" description="Helical" evidence="2">
    <location>
        <begin position="12"/>
        <end position="36"/>
    </location>
</feature>
<evidence type="ECO:0000313" key="4">
    <source>
        <dbReference type="Proteomes" id="UP000434850"/>
    </source>
</evidence>
<name>A0A6I4IBL2_9SPHI</name>
<evidence type="ECO:0000256" key="1">
    <source>
        <dbReference type="SAM" id="Coils"/>
    </source>
</evidence>
<dbReference type="Proteomes" id="UP000434850">
    <property type="component" value="Unassembled WGS sequence"/>
</dbReference>
<dbReference type="EMBL" id="WQLA01000003">
    <property type="protein sequence ID" value="MVN91318.1"/>
    <property type="molecule type" value="Genomic_DNA"/>
</dbReference>
<organism evidence="3 4">
    <name type="scientific">Mucilaginibacter aquatilis</name>
    <dbReference type="NCBI Taxonomy" id="1517760"/>
    <lineage>
        <taxon>Bacteria</taxon>
        <taxon>Pseudomonadati</taxon>
        <taxon>Bacteroidota</taxon>
        <taxon>Sphingobacteriia</taxon>
        <taxon>Sphingobacteriales</taxon>
        <taxon>Sphingobacteriaceae</taxon>
        <taxon>Mucilaginibacter</taxon>
    </lineage>
</organism>
<dbReference type="RefSeq" id="WP_157541522.1">
    <property type="nucleotide sequence ID" value="NZ_WQLA01000003.1"/>
</dbReference>
<dbReference type="Pfam" id="PF04120">
    <property type="entry name" value="Iron_permease"/>
    <property type="match status" value="1"/>
</dbReference>
<reference evidence="3 4" key="1">
    <citation type="submission" date="2019-12" db="EMBL/GenBank/DDBJ databases">
        <title>Mucilaginibacter sp. HME9299 genome sequencing and assembly.</title>
        <authorList>
            <person name="Kang H."/>
            <person name="Kim H."/>
            <person name="Joh K."/>
        </authorList>
    </citation>
    <scope>NUCLEOTIDE SEQUENCE [LARGE SCALE GENOMIC DNA]</scope>
    <source>
        <strain evidence="3 4">HME9299</strain>
    </source>
</reference>
<dbReference type="AlphaFoldDB" id="A0A6I4IBL2"/>
<keyword evidence="2" id="KW-1133">Transmembrane helix</keyword>
<accession>A0A6I4IBL2</accession>
<keyword evidence="2" id="KW-0472">Membrane</keyword>
<dbReference type="OrthoDB" id="119761at2"/>
<comment type="caution">
    <text evidence="3">The sequence shown here is derived from an EMBL/GenBank/DDBJ whole genome shotgun (WGS) entry which is preliminary data.</text>
</comment>
<evidence type="ECO:0000256" key="2">
    <source>
        <dbReference type="SAM" id="Phobius"/>
    </source>
</evidence>
<keyword evidence="4" id="KW-1185">Reference proteome</keyword>
<protein>
    <submittedName>
        <fullName evidence="3">Low affinity iron permease family protein</fullName>
    </submittedName>
</protein>
<sequence length="165" mass="18490">MAKKKSGIFERFANWATAATGSSAAFVLAALVVVVWGASGPLFHYSETWQLVINTGTTIITFLMVFLIQKAQNKDSRALHLKLNELIAAMEGASNRMVNIEDLSEKELEQIHNYYVRLAQLAKTEDNLGCTHTIDAAEFNHENKSEKIKNTTQKINEYNSKRKKG</sequence>
<dbReference type="InterPro" id="IPR007251">
    <property type="entry name" value="Iron_permease_Fet4"/>
</dbReference>
<gene>
    <name evidence="3" type="ORF">GO816_09315</name>
</gene>
<feature type="transmembrane region" description="Helical" evidence="2">
    <location>
        <begin position="48"/>
        <end position="68"/>
    </location>
</feature>
<keyword evidence="2" id="KW-0812">Transmembrane</keyword>
<evidence type="ECO:0000313" key="3">
    <source>
        <dbReference type="EMBL" id="MVN91318.1"/>
    </source>
</evidence>
<proteinExistence type="predicted"/>